<protein>
    <submittedName>
        <fullName evidence="1">Uncharacterized protein</fullName>
    </submittedName>
</protein>
<dbReference type="Proteomes" id="UP000677616">
    <property type="component" value="Chromosome"/>
</dbReference>
<reference evidence="1 2" key="1">
    <citation type="submission" date="2021-04" db="EMBL/GenBank/DDBJ databases">
        <title>Complete genome sequence of a novel Streptococcus species.</title>
        <authorList>
            <person name="Teng J.L.L."/>
        </authorList>
    </citation>
    <scope>NUCLEOTIDE SEQUENCE [LARGE SCALE GENOMIC DNA]</scope>
    <source>
        <strain evidence="1 2">HKU75</strain>
    </source>
</reference>
<dbReference type="RefSeq" id="WP_212570116.1">
    <property type="nucleotide sequence ID" value="NZ_CP073084.1"/>
</dbReference>
<gene>
    <name evidence="1" type="ORF">INT76_09085</name>
</gene>
<organism evidence="1 2">
    <name type="scientific">Streptococcus oriscaviae</name>
    <dbReference type="NCBI Taxonomy" id="2781599"/>
    <lineage>
        <taxon>Bacteria</taxon>
        <taxon>Bacillati</taxon>
        <taxon>Bacillota</taxon>
        <taxon>Bacilli</taxon>
        <taxon>Lactobacillales</taxon>
        <taxon>Streptococcaceae</taxon>
        <taxon>Streptococcus</taxon>
    </lineage>
</organism>
<dbReference type="EMBL" id="CP073084">
    <property type="protein sequence ID" value="QUE53972.1"/>
    <property type="molecule type" value="Genomic_DNA"/>
</dbReference>
<sequence length="48" mass="5422">MKNTDLWGHLTIMMRKVSSPKSANHVIHVFKQKTVLVLLSDFAAVLSE</sequence>
<name>A0ABX7YKI1_9STRE</name>
<evidence type="ECO:0000313" key="2">
    <source>
        <dbReference type="Proteomes" id="UP000677616"/>
    </source>
</evidence>
<proteinExistence type="predicted"/>
<accession>A0ABX7YKI1</accession>
<evidence type="ECO:0000313" key="1">
    <source>
        <dbReference type="EMBL" id="QUE53972.1"/>
    </source>
</evidence>
<keyword evidence="2" id="KW-1185">Reference proteome</keyword>